<comment type="caution">
    <text evidence="2">The sequence shown here is derived from an EMBL/GenBank/DDBJ whole genome shotgun (WGS) entry which is preliminary data.</text>
</comment>
<sequence>MAPFSSSSICTLTVEMTREGTVTPELGSNSVTIDISVHRGKGHPSGGGGSILKHESNNVEFRGLQQGTRG</sequence>
<evidence type="ECO:0000313" key="3">
    <source>
        <dbReference type="Proteomes" id="UP000701801"/>
    </source>
</evidence>
<gene>
    <name evidence="2" type="ORF">HYALB_00013886</name>
</gene>
<evidence type="ECO:0000313" key="2">
    <source>
        <dbReference type="EMBL" id="CAG8981352.1"/>
    </source>
</evidence>
<dbReference type="OrthoDB" id="10365084at2759"/>
<feature type="region of interest" description="Disordered" evidence="1">
    <location>
        <begin position="37"/>
        <end position="57"/>
    </location>
</feature>
<evidence type="ECO:0000256" key="1">
    <source>
        <dbReference type="SAM" id="MobiDB-lite"/>
    </source>
</evidence>
<organism evidence="2 3">
    <name type="scientific">Hymenoscyphus albidus</name>
    <dbReference type="NCBI Taxonomy" id="595503"/>
    <lineage>
        <taxon>Eukaryota</taxon>
        <taxon>Fungi</taxon>
        <taxon>Dikarya</taxon>
        <taxon>Ascomycota</taxon>
        <taxon>Pezizomycotina</taxon>
        <taxon>Leotiomycetes</taxon>
        <taxon>Helotiales</taxon>
        <taxon>Helotiaceae</taxon>
        <taxon>Hymenoscyphus</taxon>
    </lineage>
</organism>
<proteinExistence type="predicted"/>
<dbReference type="AlphaFoldDB" id="A0A9N9LZN0"/>
<protein>
    <submittedName>
        <fullName evidence="2">Uncharacterized protein</fullName>
    </submittedName>
</protein>
<keyword evidence="3" id="KW-1185">Reference proteome</keyword>
<dbReference type="Proteomes" id="UP000701801">
    <property type="component" value="Unassembled WGS sequence"/>
</dbReference>
<name>A0A9N9LZN0_9HELO</name>
<reference evidence="2" key="1">
    <citation type="submission" date="2021-07" db="EMBL/GenBank/DDBJ databases">
        <authorList>
            <person name="Durling M."/>
        </authorList>
    </citation>
    <scope>NUCLEOTIDE SEQUENCE</scope>
</reference>
<accession>A0A9N9LZN0</accession>
<dbReference type="EMBL" id="CAJVRM010000466">
    <property type="protein sequence ID" value="CAG8981352.1"/>
    <property type="molecule type" value="Genomic_DNA"/>
</dbReference>